<proteinExistence type="predicted"/>
<evidence type="ECO:0000313" key="1">
    <source>
        <dbReference type="EMBL" id="PWE85660.1"/>
    </source>
</evidence>
<dbReference type="Proteomes" id="UP000245288">
    <property type="component" value="Unassembled WGS sequence"/>
</dbReference>
<organism evidence="1 2">
    <name type="scientific">Eubacterium ramulus</name>
    <dbReference type="NCBI Taxonomy" id="39490"/>
    <lineage>
        <taxon>Bacteria</taxon>
        <taxon>Bacillati</taxon>
        <taxon>Bacillota</taxon>
        <taxon>Clostridia</taxon>
        <taxon>Eubacteriales</taxon>
        <taxon>Eubacteriaceae</taxon>
        <taxon>Eubacterium</taxon>
    </lineage>
</organism>
<dbReference type="EMBL" id="JRFU01000165">
    <property type="protein sequence ID" value="PWE85660.1"/>
    <property type="molecule type" value="Genomic_DNA"/>
</dbReference>
<evidence type="ECO:0000313" key="2">
    <source>
        <dbReference type="Proteomes" id="UP000245288"/>
    </source>
</evidence>
<reference evidence="1 2" key="1">
    <citation type="submission" date="2014-09" db="EMBL/GenBank/DDBJ databases">
        <title>Butyrate-producing bacteria isolated from human gut.</title>
        <authorList>
            <person name="Zhang Q."/>
            <person name="Zhao L."/>
        </authorList>
    </citation>
    <scope>NUCLEOTIDE SEQUENCE [LARGE SCALE GENOMIC DNA]</scope>
    <source>
        <strain evidence="1 2">21</strain>
    </source>
</reference>
<protein>
    <submittedName>
        <fullName evidence="1">Uncharacterized protein</fullName>
    </submittedName>
</protein>
<gene>
    <name evidence="1" type="ORF">LG34_14605</name>
</gene>
<keyword evidence="2" id="KW-1185">Reference proteome</keyword>
<comment type="caution">
    <text evidence="1">The sequence shown here is derived from an EMBL/GenBank/DDBJ whole genome shotgun (WGS) entry which is preliminary data.</text>
</comment>
<dbReference type="RefSeq" id="WP_109216617.1">
    <property type="nucleotide sequence ID" value="NZ_JRFU01000165.1"/>
</dbReference>
<dbReference type="OrthoDB" id="1646065at2"/>
<sequence>MAKNVDCGNIPVAVAAKVLKMDNQTVRLLLQNGLVNWGIAYKRPGSRQFSYNIYAKQFYEATGFQYSEKVEV</sequence>
<accession>A0A2V1JLW5</accession>
<dbReference type="AlphaFoldDB" id="A0A2V1JLW5"/>
<name>A0A2V1JLW5_EUBRA</name>